<evidence type="ECO:0000256" key="2">
    <source>
        <dbReference type="ARBA" id="ARBA00022679"/>
    </source>
</evidence>
<accession>A0ABV1X6Q5</accession>
<dbReference type="InterPro" id="IPR028098">
    <property type="entry name" value="Glyco_trans_4-like_N"/>
</dbReference>
<gene>
    <name evidence="4" type="ORF">ABT404_35440</name>
</gene>
<proteinExistence type="predicted"/>
<evidence type="ECO:0000259" key="3">
    <source>
        <dbReference type="Pfam" id="PF13579"/>
    </source>
</evidence>
<dbReference type="Proteomes" id="UP001474181">
    <property type="component" value="Unassembled WGS sequence"/>
</dbReference>
<comment type="caution">
    <text evidence="4">The sequence shown here is derived from an EMBL/GenBank/DDBJ whole genome shotgun (WGS) entry which is preliminary data.</text>
</comment>
<reference evidence="4 5" key="1">
    <citation type="submission" date="2024-06" db="EMBL/GenBank/DDBJ databases">
        <title>The Natural Products Discovery Center: Release of the First 8490 Sequenced Strains for Exploring Actinobacteria Biosynthetic Diversity.</title>
        <authorList>
            <person name="Kalkreuter E."/>
            <person name="Kautsar S.A."/>
            <person name="Yang D."/>
            <person name="Bader C.D."/>
            <person name="Teijaro C.N."/>
            <person name="Fluegel L."/>
            <person name="Davis C.M."/>
            <person name="Simpson J.R."/>
            <person name="Lauterbach L."/>
            <person name="Steele A.D."/>
            <person name="Gui C."/>
            <person name="Meng S."/>
            <person name="Li G."/>
            <person name="Viehrig K."/>
            <person name="Ye F."/>
            <person name="Su P."/>
            <person name="Kiefer A.F."/>
            <person name="Nichols A."/>
            <person name="Cepeda A.J."/>
            <person name="Yan W."/>
            <person name="Fan B."/>
            <person name="Jiang Y."/>
            <person name="Adhikari A."/>
            <person name="Zheng C.-J."/>
            <person name="Schuster L."/>
            <person name="Cowan T.M."/>
            <person name="Smanski M.J."/>
            <person name="Chevrette M.G."/>
            <person name="De Carvalho L.P.S."/>
            <person name="Shen B."/>
        </authorList>
    </citation>
    <scope>NUCLEOTIDE SEQUENCE [LARGE SCALE GENOMIC DNA]</scope>
    <source>
        <strain evidence="4 5">NPDC000234</strain>
    </source>
</reference>
<keyword evidence="2" id="KW-0808">Transferase</keyword>
<evidence type="ECO:0000313" key="5">
    <source>
        <dbReference type="Proteomes" id="UP001474181"/>
    </source>
</evidence>
<sequence>MAPSSARTLGRSTPLIVTWHNRAHAEGARAHLLRMLERRVVRTAAVVLGTTSDLVDRARRTGARDAR</sequence>
<name>A0ABV1X6Q5_9ACTN</name>
<dbReference type="Pfam" id="PF13579">
    <property type="entry name" value="Glyco_trans_4_4"/>
    <property type="match status" value="1"/>
</dbReference>
<feature type="non-terminal residue" evidence="4">
    <location>
        <position position="67"/>
    </location>
</feature>
<keyword evidence="5" id="KW-1185">Reference proteome</keyword>
<dbReference type="RefSeq" id="WP_350787037.1">
    <property type="nucleotide sequence ID" value="NZ_JBEPEK010000357.1"/>
</dbReference>
<evidence type="ECO:0000256" key="1">
    <source>
        <dbReference type="ARBA" id="ARBA00022676"/>
    </source>
</evidence>
<protein>
    <submittedName>
        <fullName evidence="4">Glycosyltransferase</fullName>
    </submittedName>
</protein>
<keyword evidence="1" id="KW-0328">Glycosyltransferase</keyword>
<evidence type="ECO:0000313" key="4">
    <source>
        <dbReference type="EMBL" id="MER7184699.1"/>
    </source>
</evidence>
<dbReference type="EMBL" id="JBEPEK010000357">
    <property type="protein sequence ID" value="MER7184699.1"/>
    <property type="molecule type" value="Genomic_DNA"/>
</dbReference>
<feature type="domain" description="Glycosyltransferase subfamily 4-like N-terminal" evidence="3">
    <location>
        <begin position="5"/>
        <end position="67"/>
    </location>
</feature>
<organism evidence="4 5">
    <name type="scientific">Streptomyces hyaluromycini</name>
    <dbReference type="NCBI Taxonomy" id="1377993"/>
    <lineage>
        <taxon>Bacteria</taxon>
        <taxon>Bacillati</taxon>
        <taxon>Actinomycetota</taxon>
        <taxon>Actinomycetes</taxon>
        <taxon>Kitasatosporales</taxon>
        <taxon>Streptomycetaceae</taxon>
        <taxon>Streptomyces</taxon>
    </lineage>
</organism>